<dbReference type="RefSeq" id="WP_229340625.1">
    <property type="nucleotide sequence ID" value="NZ_JAINUL010000001.1"/>
</dbReference>
<gene>
    <name evidence="2" type="ORF">K7B10_29055</name>
</gene>
<evidence type="ECO:0000259" key="1">
    <source>
        <dbReference type="PROSITE" id="PS51186"/>
    </source>
</evidence>
<organism evidence="2 3">
    <name type="scientific">Streptomyces flavotricini</name>
    <dbReference type="NCBI Taxonomy" id="66888"/>
    <lineage>
        <taxon>Bacteria</taxon>
        <taxon>Bacillati</taxon>
        <taxon>Actinomycetota</taxon>
        <taxon>Actinomycetes</taxon>
        <taxon>Kitasatosporales</taxon>
        <taxon>Streptomycetaceae</taxon>
        <taxon>Streptomyces</taxon>
    </lineage>
</organism>
<dbReference type="InterPro" id="IPR000182">
    <property type="entry name" value="GNAT_dom"/>
</dbReference>
<accession>A0ABS8EC73</accession>
<dbReference type="Proteomes" id="UP001520654">
    <property type="component" value="Unassembled WGS sequence"/>
</dbReference>
<dbReference type="Gene3D" id="3.40.630.30">
    <property type="match status" value="1"/>
</dbReference>
<protein>
    <submittedName>
        <fullName evidence="2">GNAT family N-acetyltransferase</fullName>
    </submittedName>
</protein>
<dbReference type="SUPFAM" id="SSF55729">
    <property type="entry name" value="Acyl-CoA N-acyltransferases (Nat)"/>
    <property type="match status" value="1"/>
</dbReference>
<feature type="domain" description="N-acetyltransferase" evidence="1">
    <location>
        <begin position="10"/>
        <end position="168"/>
    </location>
</feature>
<proteinExistence type="predicted"/>
<dbReference type="InterPro" id="IPR016181">
    <property type="entry name" value="Acyl_CoA_acyltransferase"/>
</dbReference>
<dbReference type="PANTHER" id="PTHR43792">
    <property type="entry name" value="GNAT FAMILY, PUTATIVE (AFU_ORTHOLOGUE AFUA_3G00765)-RELATED-RELATED"/>
    <property type="match status" value="1"/>
</dbReference>
<evidence type="ECO:0000313" key="2">
    <source>
        <dbReference type="EMBL" id="MCC0098750.1"/>
    </source>
</evidence>
<dbReference type="InterPro" id="IPR051531">
    <property type="entry name" value="N-acetyltransferase"/>
</dbReference>
<keyword evidence="3" id="KW-1185">Reference proteome</keyword>
<name>A0ABS8EC73_9ACTN</name>
<sequence length="171" mass="18404">MNAPAAASAWTLESLRADHAPALLDFERRNRAYFARTVPDRGDAYFASFADRHRALLAEQESGLSRFHVLVTRQGELAGRVNLVDIEDGGAELGYRIGESAAGRGLATAAVAEICRVARSAYGLSRLVAVTTLDNPGSMAVLRRNGFTQAETVTVDGRPGVRHERPLTPAD</sequence>
<dbReference type="PROSITE" id="PS51186">
    <property type="entry name" value="GNAT"/>
    <property type="match status" value="1"/>
</dbReference>
<evidence type="ECO:0000313" key="3">
    <source>
        <dbReference type="Proteomes" id="UP001520654"/>
    </source>
</evidence>
<dbReference type="Pfam" id="PF13302">
    <property type="entry name" value="Acetyltransf_3"/>
    <property type="match status" value="1"/>
</dbReference>
<dbReference type="EMBL" id="JAINUL010000001">
    <property type="protein sequence ID" value="MCC0098750.1"/>
    <property type="molecule type" value="Genomic_DNA"/>
</dbReference>
<comment type="caution">
    <text evidence="2">The sequence shown here is derived from an EMBL/GenBank/DDBJ whole genome shotgun (WGS) entry which is preliminary data.</text>
</comment>
<reference evidence="2 3" key="1">
    <citation type="submission" date="2021-08" db="EMBL/GenBank/DDBJ databases">
        <title>Genomic Architecture of Streptomyces flavotricini NGL1 and Streptomyces erythrochromogenes HMS4 With Differential Plant Beneficial attributes and laccase production capabilities.</title>
        <authorList>
            <person name="Salwan R."/>
            <person name="Kaur R."/>
            <person name="Sharma V."/>
        </authorList>
    </citation>
    <scope>NUCLEOTIDE SEQUENCE [LARGE SCALE GENOMIC DNA]</scope>
    <source>
        <strain evidence="2 3">NGL1</strain>
    </source>
</reference>